<sequence length="217" mass="23184">MRRIARRFSVIAVAVTAAATATVLPAPHAQATSRLLTPPEIGIRFNTDGDPGQCGGRTGDQWHSVGNWTDAIRLDTDGRRGGCQLAFGVYDPDNSLQGLSLTYGFAATSGGDPGQCGNQGVYRMPIRGDARTFGPSIRIDTDNRPGGCTLTFTVPTIRDYYALDIQYDADGAAGQCVNTGYHWAETDRGPVTIGIDTDDRPGGCRLQIRLRSGFRSG</sequence>
<feature type="chain" id="PRO_5046928267" description="Secreted protein" evidence="1">
    <location>
        <begin position="32"/>
        <end position="217"/>
    </location>
</feature>
<organism evidence="2 3">
    <name type="scientific">Streptomyces cirratus</name>
    <dbReference type="NCBI Taxonomy" id="68187"/>
    <lineage>
        <taxon>Bacteria</taxon>
        <taxon>Bacillati</taxon>
        <taxon>Actinomycetota</taxon>
        <taxon>Actinomycetes</taxon>
        <taxon>Kitasatosporales</taxon>
        <taxon>Streptomycetaceae</taxon>
        <taxon>Streptomyces</taxon>
    </lineage>
</organism>
<protein>
    <recommendedName>
        <fullName evidence="4">Secreted protein</fullName>
    </recommendedName>
</protein>
<dbReference type="EMBL" id="BMVP01000027">
    <property type="protein sequence ID" value="GHB84980.1"/>
    <property type="molecule type" value="Genomic_DNA"/>
</dbReference>
<reference evidence="3" key="1">
    <citation type="journal article" date="2019" name="Int. J. Syst. Evol. Microbiol.">
        <title>The Global Catalogue of Microorganisms (GCM) 10K type strain sequencing project: providing services to taxonomists for standard genome sequencing and annotation.</title>
        <authorList>
            <consortium name="The Broad Institute Genomics Platform"/>
            <consortium name="The Broad Institute Genome Sequencing Center for Infectious Disease"/>
            <person name="Wu L."/>
            <person name="Ma J."/>
        </authorList>
    </citation>
    <scope>NUCLEOTIDE SEQUENCE [LARGE SCALE GENOMIC DNA]</scope>
    <source>
        <strain evidence="3">JCM 4738</strain>
    </source>
</reference>
<keyword evidence="1" id="KW-0732">Signal</keyword>
<evidence type="ECO:0000313" key="2">
    <source>
        <dbReference type="EMBL" id="GHB84980.1"/>
    </source>
</evidence>
<dbReference type="Proteomes" id="UP000642673">
    <property type="component" value="Unassembled WGS sequence"/>
</dbReference>
<comment type="caution">
    <text evidence="2">The sequence shown here is derived from an EMBL/GenBank/DDBJ whole genome shotgun (WGS) entry which is preliminary data.</text>
</comment>
<gene>
    <name evidence="2" type="ORF">GCM10010347_64890</name>
</gene>
<proteinExistence type="predicted"/>
<evidence type="ECO:0008006" key="4">
    <source>
        <dbReference type="Google" id="ProtNLM"/>
    </source>
</evidence>
<evidence type="ECO:0000256" key="1">
    <source>
        <dbReference type="SAM" id="SignalP"/>
    </source>
</evidence>
<name>A0ABQ3F5B9_9ACTN</name>
<accession>A0ABQ3F5B9</accession>
<feature type="signal peptide" evidence="1">
    <location>
        <begin position="1"/>
        <end position="31"/>
    </location>
</feature>
<dbReference type="RefSeq" id="WP_190187807.1">
    <property type="nucleotide sequence ID" value="NZ_BMVP01000027.1"/>
</dbReference>
<evidence type="ECO:0000313" key="3">
    <source>
        <dbReference type="Proteomes" id="UP000642673"/>
    </source>
</evidence>
<keyword evidence="3" id="KW-1185">Reference proteome</keyword>